<dbReference type="Proteomes" id="UP000789525">
    <property type="component" value="Unassembled WGS sequence"/>
</dbReference>
<accession>A0ACA9QL04</accession>
<organism evidence="1 2">
    <name type="scientific">Acaulospora colombiana</name>
    <dbReference type="NCBI Taxonomy" id="27376"/>
    <lineage>
        <taxon>Eukaryota</taxon>
        <taxon>Fungi</taxon>
        <taxon>Fungi incertae sedis</taxon>
        <taxon>Mucoromycota</taxon>
        <taxon>Glomeromycotina</taxon>
        <taxon>Glomeromycetes</taxon>
        <taxon>Diversisporales</taxon>
        <taxon>Acaulosporaceae</taxon>
        <taxon>Acaulospora</taxon>
    </lineage>
</organism>
<feature type="non-terminal residue" evidence="1">
    <location>
        <position position="180"/>
    </location>
</feature>
<comment type="caution">
    <text evidence="1">The sequence shown here is derived from an EMBL/GenBank/DDBJ whole genome shotgun (WGS) entry which is preliminary data.</text>
</comment>
<keyword evidence="2" id="KW-1185">Reference proteome</keyword>
<reference evidence="1" key="1">
    <citation type="submission" date="2021-06" db="EMBL/GenBank/DDBJ databases">
        <authorList>
            <person name="Kallberg Y."/>
            <person name="Tangrot J."/>
            <person name="Rosling A."/>
        </authorList>
    </citation>
    <scope>NUCLEOTIDE SEQUENCE</scope>
    <source>
        <strain evidence="1">CL356</strain>
    </source>
</reference>
<dbReference type="EMBL" id="CAJVPT010052044">
    <property type="protein sequence ID" value="CAG8748922.1"/>
    <property type="molecule type" value="Genomic_DNA"/>
</dbReference>
<proteinExistence type="predicted"/>
<protein>
    <submittedName>
        <fullName evidence="1">16463_t:CDS:1</fullName>
    </submittedName>
</protein>
<gene>
    <name evidence="1" type="ORF">ACOLOM_LOCUS12596</name>
</gene>
<sequence>DLDLTAADVLTSRDGLWNGKGQGGEVIVGERERVKCRSPLCNSLQASKSHEQVPYKLAPTYLNQTDPEPSNELSVRSLRYGSKEGTVTYTTSSSDCDDASRGCTIITAYSSAGYICYGGVVRGLAYSSRVPIDLDVLDGLILVYAALIPSRIIHTMRTHLARQYSEGGPVPGIKPNLPDP</sequence>
<evidence type="ECO:0000313" key="2">
    <source>
        <dbReference type="Proteomes" id="UP000789525"/>
    </source>
</evidence>
<feature type="non-terminal residue" evidence="1">
    <location>
        <position position="1"/>
    </location>
</feature>
<name>A0ACA9QL04_9GLOM</name>
<evidence type="ECO:0000313" key="1">
    <source>
        <dbReference type="EMBL" id="CAG8748922.1"/>
    </source>
</evidence>